<accession>A0ABU6XPL9</accession>
<evidence type="ECO:0000313" key="3">
    <source>
        <dbReference type="Proteomes" id="UP001341840"/>
    </source>
</evidence>
<evidence type="ECO:0000256" key="1">
    <source>
        <dbReference type="SAM" id="MobiDB-lite"/>
    </source>
</evidence>
<dbReference type="Proteomes" id="UP001341840">
    <property type="component" value="Unassembled WGS sequence"/>
</dbReference>
<feature type="region of interest" description="Disordered" evidence="1">
    <location>
        <begin position="31"/>
        <end position="51"/>
    </location>
</feature>
<feature type="region of interest" description="Disordered" evidence="1">
    <location>
        <begin position="73"/>
        <end position="109"/>
    </location>
</feature>
<gene>
    <name evidence="2" type="ORF">PIB30_069724</name>
</gene>
<sequence>MCGVKLFYYYQHFCSVYESISIARPTLNDNRKDLPLIGMGPTEKNYGKDDDVREDVEIDGILEHGIMLNPKPPDLKKNVIWPPQRWKPNPHPLRGERGGSRDGNGLAQS</sequence>
<organism evidence="2 3">
    <name type="scientific">Stylosanthes scabra</name>
    <dbReference type="NCBI Taxonomy" id="79078"/>
    <lineage>
        <taxon>Eukaryota</taxon>
        <taxon>Viridiplantae</taxon>
        <taxon>Streptophyta</taxon>
        <taxon>Embryophyta</taxon>
        <taxon>Tracheophyta</taxon>
        <taxon>Spermatophyta</taxon>
        <taxon>Magnoliopsida</taxon>
        <taxon>eudicotyledons</taxon>
        <taxon>Gunneridae</taxon>
        <taxon>Pentapetalae</taxon>
        <taxon>rosids</taxon>
        <taxon>fabids</taxon>
        <taxon>Fabales</taxon>
        <taxon>Fabaceae</taxon>
        <taxon>Papilionoideae</taxon>
        <taxon>50 kb inversion clade</taxon>
        <taxon>dalbergioids sensu lato</taxon>
        <taxon>Dalbergieae</taxon>
        <taxon>Pterocarpus clade</taxon>
        <taxon>Stylosanthes</taxon>
    </lineage>
</organism>
<comment type="caution">
    <text evidence="2">The sequence shown here is derived from an EMBL/GenBank/DDBJ whole genome shotgun (WGS) entry which is preliminary data.</text>
</comment>
<name>A0ABU6XPL9_9FABA</name>
<dbReference type="EMBL" id="JASCZI010212220">
    <property type="protein sequence ID" value="MED6198773.1"/>
    <property type="molecule type" value="Genomic_DNA"/>
</dbReference>
<evidence type="ECO:0000313" key="2">
    <source>
        <dbReference type="EMBL" id="MED6198773.1"/>
    </source>
</evidence>
<keyword evidence="3" id="KW-1185">Reference proteome</keyword>
<protein>
    <submittedName>
        <fullName evidence="2">Uncharacterized protein</fullName>
    </submittedName>
</protein>
<reference evidence="2 3" key="1">
    <citation type="journal article" date="2023" name="Plants (Basel)">
        <title>Bridging the Gap: Combining Genomics and Transcriptomics Approaches to Understand Stylosanthes scabra, an Orphan Legume from the Brazilian Caatinga.</title>
        <authorList>
            <person name="Ferreira-Neto J.R.C."/>
            <person name="da Silva M.D."/>
            <person name="Binneck E."/>
            <person name="de Melo N.F."/>
            <person name="da Silva R.H."/>
            <person name="de Melo A.L.T.M."/>
            <person name="Pandolfi V."/>
            <person name="Bustamante F.O."/>
            <person name="Brasileiro-Vidal A.C."/>
            <person name="Benko-Iseppon A.M."/>
        </authorList>
    </citation>
    <scope>NUCLEOTIDE SEQUENCE [LARGE SCALE GENOMIC DNA]</scope>
    <source>
        <tissue evidence="2">Leaves</tissue>
    </source>
</reference>
<proteinExistence type="predicted"/>